<evidence type="ECO:0000313" key="3">
    <source>
        <dbReference type="EMBL" id="WQB69696.1"/>
    </source>
</evidence>
<protein>
    <submittedName>
        <fullName evidence="3">Helix-turn-helix transcriptional regulator</fullName>
    </submittedName>
</protein>
<name>A0ABZ0V8Q5_9MICO</name>
<evidence type="ECO:0000256" key="1">
    <source>
        <dbReference type="ARBA" id="ARBA00023125"/>
    </source>
</evidence>
<evidence type="ECO:0000259" key="2">
    <source>
        <dbReference type="PROSITE" id="PS50943"/>
    </source>
</evidence>
<keyword evidence="4" id="KW-1185">Reference proteome</keyword>
<dbReference type="InterPro" id="IPR050807">
    <property type="entry name" value="TransReg_Diox_bact_type"/>
</dbReference>
<accession>A0ABZ0V8Q5</accession>
<organism evidence="3 4">
    <name type="scientific">Microbacterium invictum</name>
    <dbReference type="NCBI Taxonomy" id="515415"/>
    <lineage>
        <taxon>Bacteria</taxon>
        <taxon>Bacillati</taxon>
        <taxon>Actinomycetota</taxon>
        <taxon>Actinomycetes</taxon>
        <taxon>Micrococcales</taxon>
        <taxon>Microbacteriaceae</taxon>
        <taxon>Microbacterium</taxon>
    </lineage>
</organism>
<dbReference type="PANTHER" id="PTHR46797">
    <property type="entry name" value="HTH-TYPE TRANSCRIPTIONAL REGULATOR"/>
    <property type="match status" value="1"/>
</dbReference>
<dbReference type="Proteomes" id="UP001324533">
    <property type="component" value="Chromosome"/>
</dbReference>
<dbReference type="SUPFAM" id="SSF47413">
    <property type="entry name" value="lambda repressor-like DNA-binding domains"/>
    <property type="match status" value="1"/>
</dbReference>
<gene>
    <name evidence="3" type="ORF">T9R20_13465</name>
</gene>
<keyword evidence="1" id="KW-0238">DNA-binding</keyword>
<dbReference type="PROSITE" id="PS50943">
    <property type="entry name" value="HTH_CROC1"/>
    <property type="match status" value="1"/>
</dbReference>
<dbReference type="CDD" id="cd00093">
    <property type="entry name" value="HTH_XRE"/>
    <property type="match status" value="1"/>
</dbReference>
<dbReference type="PANTHER" id="PTHR46797:SF1">
    <property type="entry name" value="METHYLPHOSPHONATE SYNTHASE"/>
    <property type="match status" value="1"/>
</dbReference>
<dbReference type="Gene3D" id="1.10.260.40">
    <property type="entry name" value="lambda repressor-like DNA-binding domains"/>
    <property type="match status" value="1"/>
</dbReference>
<dbReference type="Pfam" id="PF13560">
    <property type="entry name" value="HTH_31"/>
    <property type="match status" value="1"/>
</dbReference>
<dbReference type="InterPro" id="IPR010982">
    <property type="entry name" value="Lambda_DNA-bd_dom_sf"/>
</dbReference>
<dbReference type="InterPro" id="IPR001387">
    <property type="entry name" value="Cro/C1-type_HTH"/>
</dbReference>
<proteinExistence type="predicted"/>
<dbReference type="RefSeq" id="WP_322409818.1">
    <property type="nucleotide sequence ID" value="NZ_CP139779.1"/>
</dbReference>
<sequence length="100" mass="10979">MTDFLPPEPLWRDALGDRLRRLRHERGERLTDTADRAGVSPQYLSEVERGRKEPSSEMIAAIAGALDTTLIDLTLGVADDLRSVQSVRTTSTRGAFALAA</sequence>
<dbReference type="SMART" id="SM00530">
    <property type="entry name" value="HTH_XRE"/>
    <property type="match status" value="1"/>
</dbReference>
<dbReference type="EMBL" id="CP139779">
    <property type="protein sequence ID" value="WQB69696.1"/>
    <property type="molecule type" value="Genomic_DNA"/>
</dbReference>
<feature type="domain" description="HTH cro/C1-type" evidence="2">
    <location>
        <begin position="19"/>
        <end position="73"/>
    </location>
</feature>
<evidence type="ECO:0000313" key="4">
    <source>
        <dbReference type="Proteomes" id="UP001324533"/>
    </source>
</evidence>
<reference evidence="3 4" key="1">
    <citation type="submission" date="2023-06" db="EMBL/GenBank/DDBJ databases">
        <title>Rock-solubilizing bacteria, Microbacterium invictum, promotes re-establishment of vegetation in rocky wasteland by accelerating rock bio-weathering and reshaping soil bacterial community.</title>
        <authorList>
            <person name="Liu C."/>
        </authorList>
    </citation>
    <scope>NUCLEOTIDE SEQUENCE [LARGE SCALE GENOMIC DNA]</scope>
    <source>
        <strain evidence="3 4">X-18</strain>
    </source>
</reference>